<evidence type="ECO:0000256" key="1">
    <source>
        <dbReference type="ARBA" id="ARBA00022741"/>
    </source>
</evidence>
<comment type="caution">
    <text evidence="4">The sequence shown here is derived from an EMBL/GenBank/DDBJ whole genome shotgun (WGS) entry which is preliminary data.</text>
</comment>
<name>A0A8S2YRL1_9BILA</name>
<dbReference type="InterPro" id="IPR027417">
    <property type="entry name" value="P-loop_NTPase"/>
</dbReference>
<sequence length="54" mass="5986">DGKGRTVDFTNTIIVLTSNIGAQYILEEVENPSSTGKQFDGKLSQIIKDRVMKE</sequence>
<dbReference type="GO" id="GO:0016887">
    <property type="term" value="F:ATP hydrolysis activity"/>
    <property type="evidence" value="ECO:0007669"/>
    <property type="project" value="InterPro"/>
</dbReference>
<dbReference type="InterPro" id="IPR003959">
    <property type="entry name" value="ATPase_AAA_core"/>
</dbReference>
<keyword evidence="2" id="KW-0067">ATP-binding</keyword>
<feature type="non-terminal residue" evidence="4">
    <location>
        <position position="54"/>
    </location>
</feature>
<feature type="domain" description="ATPase AAA-type core" evidence="3">
    <location>
        <begin position="1"/>
        <end position="48"/>
    </location>
</feature>
<accession>A0A8S2YRL1</accession>
<dbReference type="InterPro" id="IPR050130">
    <property type="entry name" value="ClpA_ClpB"/>
</dbReference>
<gene>
    <name evidence="4" type="ORF">BYL167_LOCUS39268</name>
</gene>
<feature type="non-terminal residue" evidence="4">
    <location>
        <position position="1"/>
    </location>
</feature>
<evidence type="ECO:0000256" key="2">
    <source>
        <dbReference type="ARBA" id="ARBA00022840"/>
    </source>
</evidence>
<dbReference type="GO" id="GO:0005737">
    <property type="term" value="C:cytoplasm"/>
    <property type="evidence" value="ECO:0007669"/>
    <property type="project" value="TreeGrafter"/>
</dbReference>
<dbReference type="GO" id="GO:0034605">
    <property type="term" value="P:cellular response to heat"/>
    <property type="evidence" value="ECO:0007669"/>
    <property type="project" value="TreeGrafter"/>
</dbReference>
<organism evidence="4 5">
    <name type="scientific">Rotaria magnacalcarata</name>
    <dbReference type="NCBI Taxonomy" id="392030"/>
    <lineage>
        <taxon>Eukaryota</taxon>
        <taxon>Metazoa</taxon>
        <taxon>Spiralia</taxon>
        <taxon>Gnathifera</taxon>
        <taxon>Rotifera</taxon>
        <taxon>Eurotatoria</taxon>
        <taxon>Bdelloidea</taxon>
        <taxon>Philodinida</taxon>
        <taxon>Philodinidae</taxon>
        <taxon>Rotaria</taxon>
    </lineage>
</organism>
<dbReference type="PANTHER" id="PTHR11638">
    <property type="entry name" value="ATP-DEPENDENT CLP PROTEASE"/>
    <property type="match status" value="1"/>
</dbReference>
<proteinExistence type="predicted"/>
<dbReference type="PANTHER" id="PTHR11638:SF18">
    <property type="entry name" value="HEAT SHOCK PROTEIN 104"/>
    <property type="match status" value="1"/>
</dbReference>
<dbReference type="Pfam" id="PF07724">
    <property type="entry name" value="AAA_2"/>
    <property type="match status" value="1"/>
</dbReference>
<evidence type="ECO:0000313" key="5">
    <source>
        <dbReference type="Proteomes" id="UP000681967"/>
    </source>
</evidence>
<dbReference type="EMBL" id="CAJOBH010094050">
    <property type="protein sequence ID" value="CAF4580118.1"/>
    <property type="molecule type" value="Genomic_DNA"/>
</dbReference>
<protein>
    <recommendedName>
        <fullName evidence="3">ATPase AAA-type core domain-containing protein</fullName>
    </recommendedName>
</protein>
<dbReference type="GO" id="GO:0005524">
    <property type="term" value="F:ATP binding"/>
    <property type="evidence" value="ECO:0007669"/>
    <property type="project" value="UniProtKB-KW"/>
</dbReference>
<dbReference type="AlphaFoldDB" id="A0A8S2YRL1"/>
<dbReference type="Gene3D" id="3.40.50.300">
    <property type="entry name" value="P-loop containing nucleotide triphosphate hydrolases"/>
    <property type="match status" value="1"/>
</dbReference>
<evidence type="ECO:0000313" key="4">
    <source>
        <dbReference type="EMBL" id="CAF4580118.1"/>
    </source>
</evidence>
<reference evidence="4" key="1">
    <citation type="submission" date="2021-02" db="EMBL/GenBank/DDBJ databases">
        <authorList>
            <person name="Nowell W R."/>
        </authorList>
    </citation>
    <scope>NUCLEOTIDE SEQUENCE</scope>
</reference>
<evidence type="ECO:0000259" key="3">
    <source>
        <dbReference type="Pfam" id="PF07724"/>
    </source>
</evidence>
<dbReference type="Proteomes" id="UP000681967">
    <property type="component" value="Unassembled WGS sequence"/>
</dbReference>
<keyword evidence="1" id="KW-0547">Nucleotide-binding</keyword>